<dbReference type="KEGG" id="bpg:Bathy03g03910"/>
<name>K8ET45_9CHLO</name>
<dbReference type="Proteomes" id="UP000198341">
    <property type="component" value="Chromosome 3"/>
</dbReference>
<dbReference type="RefSeq" id="XP_007514173.1">
    <property type="nucleotide sequence ID" value="XM_007514111.1"/>
</dbReference>
<dbReference type="PANTHER" id="PTHR34123:SF3">
    <property type="entry name" value="SNOAL-LIKE DOMAIN-CONTAINING PROTEIN"/>
    <property type="match status" value="1"/>
</dbReference>
<reference evidence="1 2" key="1">
    <citation type="submission" date="2011-10" db="EMBL/GenBank/DDBJ databases">
        <authorList>
            <person name="Genoscope - CEA"/>
        </authorList>
    </citation>
    <scope>NUCLEOTIDE SEQUENCE [LARGE SCALE GENOMIC DNA]</scope>
    <source>
        <strain evidence="1 2">RCC 1105</strain>
    </source>
</reference>
<accession>K8ET45</accession>
<dbReference type="STRING" id="41875.K8ET45"/>
<dbReference type="PANTHER" id="PTHR34123">
    <property type="entry name" value="OS04G0578200 PROTEIN"/>
    <property type="match status" value="1"/>
</dbReference>
<dbReference type="EMBL" id="FO082276">
    <property type="protein sequence ID" value="CCO15610.1"/>
    <property type="molecule type" value="Genomic_DNA"/>
</dbReference>
<evidence type="ECO:0000313" key="2">
    <source>
        <dbReference type="Proteomes" id="UP000198341"/>
    </source>
</evidence>
<protein>
    <recommendedName>
        <fullName evidence="3">SnoaL-like domain-containing protein</fullName>
    </recommendedName>
</protein>
<dbReference type="Pfam" id="PF10184">
    <property type="entry name" value="DUF2358"/>
    <property type="match status" value="1"/>
</dbReference>
<evidence type="ECO:0000313" key="1">
    <source>
        <dbReference type="EMBL" id="CCO15610.1"/>
    </source>
</evidence>
<proteinExistence type="predicted"/>
<dbReference type="OrthoDB" id="498424at2759"/>
<keyword evidence="2" id="KW-1185">Reference proteome</keyword>
<organism evidence="1 2">
    <name type="scientific">Bathycoccus prasinos</name>
    <dbReference type="NCBI Taxonomy" id="41875"/>
    <lineage>
        <taxon>Eukaryota</taxon>
        <taxon>Viridiplantae</taxon>
        <taxon>Chlorophyta</taxon>
        <taxon>Mamiellophyceae</taxon>
        <taxon>Mamiellales</taxon>
        <taxon>Bathycoccaceae</taxon>
        <taxon>Bathycoccus</taxon>
    </lineage>
</organism>
<gene>
    <name evidence="1" type="ORF">Bathy03g03910</name>
</gene>
<sequence>MVLSLSSSGVGVLLATKTEEANALQLAPLGKPTRIGNEKRTDASIEEIKEILRRDLQPVEKNADGTFRGAYFVTGNVTPEIFEDDCRFIDPTNTTKSLSKYVNALKILFDPENSSVDLRSIEVKDENTIVGIYDCEGYLKLPWHPRVKPYTGTVTWKTSKNGLIESQTQEWSGVSAAGAIMESFTPS</sequence>
<evidence type="ECO:0008006" key="3">
    <source>
        <dbReference type="Google" id="ProtNLM"/>
    </source>
</evidence>
<dbReference type="eggNOG" id="ENOG502S5BV">
    <property type="taxonomic scope" value="Eukaryota"/>
</dbReference>
<dbReference type="AlphaFoldDB" id="K8ET45"/>
<dbReference type="GeneID" id="19016928"/>
<dbReference type="InterPro" id="IPR018790">
    <property type="entry name" value="DUF2358"/>
</dbReference>